<comment type="subcellular location">
    <subcellularLocation>
        <location evidence="1">Cell membrane</location>
        <topology evidence="1">Multi-pass membrane protein</topology>
    </subcellularLocation>
</comment>
<dbReference type="STRING" id="1136497.SAMN04489752_1534"/>
<proteinExistence type="inferred from homology"/>
<feature type="domain" description="Major facilitator superfamily (MFS) profile" evidence="12">
    <location>
        <begin position="45"/>
        <end position="457"/>
    </location>
</feature>
<evidence type="ECO:0000256" key="6">
    <source>
        <dbReference type="ARBA" id="ARBA00022847"/>
    </source>
</evidence>
<dbReference type="PROSITE" id="PS50850">
    <property type="entry name" value="MFS"/>
    <property type="match status" value="1"/>
</dbReference>
<evidence type="ECO:0000256" key="11">
    <source>
        <dbReference type="SAM" id="Phobius"/>
    </source>
</evidence>
<dbReference type="PANTHER" id="PTHR43528:SF1">
    <property type="entry name" value="ALPHA-KETOGLUTARATE PERMEASE"/>
    <property type="match status" value="1"/>
</dbReference>
<dbReference type="AlphaFoldDB" id="A0A1H1RIS7"/>
<feature type="transmembrane region" description="Helical" evidence="11">
    <location>
        <begin position="308"/>
        <end position="329"/>
    </location>
</feature>
<evidence type="ECO:0000256" key="4">
    <source>
        <dbReference type="ARBA" id="ARBA00022475"/>
    </source>
</evidence>
<evidence type="ECO:0000256" key="2">
    <source>
        <dbReference type="ARBA" id="ARBA00008240"/>
    </source>
</evidence>
<feature type="transmembrane region" description="Helical" evidence="11">
    <location>
        <begin position="117"/>
        <end position="135"/>
    </location>
</feature>
<keyword evidence="5 11" id="KW-0812">Transmembrane</keyword>
<evidence type="ECO:0000256" key="10">
    <source>
        <dbReference type="ARBA" id="ARBA00039918"/>
    </source>
</evidence>
<evidence type="ECO:0000256" key="7">
    <source>
        <dbReference type="ARBA" id="ARBA00022989"/>
    </source>
</evidence>
<feature type="transmembrane region" description="Helical" evidence="11">
    <location>
        <begin position="182"/>
        <end position="205"/>
    </location>
</feature>
<dbReference type="InterPro" id="IPR051084">
    <property type="entry name" value="H+-coupled_symporters"/>
</dbReference>
<feature type="transmembrane region" description="Helical" evidence="11">
    <location>
        <begin position="341"/>
        <end position="359"/>
    </location>
</feature>
<dbReference type="Pfam" id="PF07690">
    <property type="entry name" value="MFS_1"/>
    <property type="match status" value="1"/>
</dbReference>
<feature type="transmembrane region" description="Helical" evidence="11">
    <location>
        <begin position="141"/>
        <end position="161"/>
    </location>
</feature>
<comment type="function">
    <text evidence="9">May be a proton symporter involved in the uptake of osmolytes such as proline and glycine betaine.</text>
</comment>
<evidence type="ECO:0000256" key="9">
    <source>
        <dbReference type="ARBA" id="ARBA00037295"/>
    </source>
</evidence>
<comment type="similarity">
    <text evidence="2">Belongs to the major facilitator superfamily. Metabolite:H+ Symporter (MHS) family (TC 2.A.1.6) family.</text>
</comment>
<dbReference type="InterPro" id="IPR011701">
    <property type="entry name" value="MFS"/>
</dbReference>
<evidence type="ECO:0000259" key="12">
    <source>
        <dbReference type="PROSITE" id="PS50850"/>
    </source>
</evidence>
<evidence type="ECO:0000256" key="5">
    <source>
        <dbReference type="ARBA" id="ARBA00022692"/>
    </source>
</evidence>
<dbReference type="Proteomes" id="UP000199597">
    <property type="component" value="Chromosome I"/>
</dbReference>
<gene>
    <name evidence="13" type="ORF">SAMN04489752_1534</name>
</gene>
<keyword evidence="3" id="KW-0813">Transport</keyword>
<dbReference type="PANTHER" id="PTHR43528">
    <property type="entry name" value="ALPHA-KETOGLUTARATE PERMEASE"/>
    <property type="match status" value="1"/>
</dbReference>
<accession>A0A1H1RIS7</accession>
<feature type="transmembrane region" description="Helical" evidence="11">
    <location>
        <begin position="217"/>
        <end position="236"/>
    </location>
</feature>
<feature type="transmembrane region" description="Helical" evidence="11">
    <location>
        <begin position="266"/>
        <end position="288"/>
    </location>
</feature>
<feature type="transmembrane region" description="Helical" evidence="11">
    <location>
        <begin position="54"/>
        <end position="71"/>
    </location>
</feature>
<evidence type="ECO:0000313" key="13">
    <source>
        <dbReference type="EMBL" id="SDS35687.1"/>
    </source>
</evidence>
<feature type="transmembrane region" description="Helical" evidence="11">
    <location>
        <begin position="83"/>
        <end position="105"/>
    </location>
</feature>
<dbReference type="SUPFAM" id="SSF103473">
    <property type="entry name" value="MFS general substrate transporter"/>
    <property type="match status" value="1"/>
</dbReference>
<sequence>MTWALYAPRTSEKEEALTDQNTRLGQAKAGESHTQKKSEWQTVKAIMAASSGNLVEWFDFYIYAFFSVYFADQFFVADNQALSLMQAAGVFFVGFLMRPIGGYIFGRAADRLGRKNSMLISILLMCAGSLMMALLPTSAVVGSWAAILLLIVRMIQGLAVGGEYGATATYMSEVATEGKRGFYSSFQYVTLIGGQLLASLLAVVMTHTLGTDQIEAGWWRLPFAIGAAAAIVSLWLRRGLEETTSAGTRKDENSGSFREVLRHPRAFFVVLGITSVGSLVFYVFTTYMQKFLLLQNEGTPGEAVFNKGSIADLMTICLLIFVVMQPIAGKISDKIGRKNNMLIFVIGMIALPVPLLGLIGKADSVITAGILIVIAMAFISMYTSISGIVKAEMFPAHIRGIGVGFTYAIGNSLFGGSAEYVALWFRNAGIGTWFAVYVVVIAIVGFVAVAFMHDNRKHSTIDNADSSAYKRIGS</sequence>
<feature type="transmembrane region" description="Helical" evidence="11">
    <location>
        <begin position="401"/>
        <end position="424"/>
    </location>
</feature>
<dbReference type="GO" id="GO:0005886">
    <property type="term" value="C:plasma membrane"/>
    <property type="evidence" value="ECO:0007669"/>
    <property type="project" value="UniProtKB-SubCell"/>
</dbReference>
<keyword evidence="14" id="KW-1185">Reference proteome</keyword>
<keyword evidence="6" id="KW-0769">Symport</keyword>
<reference evidence="14" key="1">
    <citation type="submission" date="2016-10" db="EMBL/GenBank/DDBJ databases">
        <authorList>
            <person name="Varghese N."/>
            <person name="Submissions S."/>
        </authorList>
    </citation>
    <scope>NUCLEOTIDE SEQUENCE [LARGE SCALE GENOMIC DNA]</scope>
    <source>
        <strain evidence="14">DSM 23676</strain>
    </source>
</reference>
<feature type="transmembrane region" description="Helical" evidence="11">
    <location>
        <begin position="430"/>
        <end position="451"/>
    </location>
</feature>
<evidence type="ECO:0000256" key="1">
    <source>
        <dbReference type="ARBA" id="ARBA00004651"/>
    </source>
</evidence>
<dbReference type="InterPro" id="IPR020846">
    <property type="entry name" value="MFS_dom"/>
</dbReference>
<name>A0A1H1RIS7_9MICO</name>
<protein>
    <recommendedName>
        <fullName evidence="10">Putative proline/betaine transporter</fullName>
    </recommendedName>
</protein>
<dbReference type="PROSITE" id="PS00217">
    <property type="entry name" value="SUGAR_TRANSPORT_2"/>
    <property type="match status" value="1"/>
</dbReference>
<keyword evidence="7 11" id="KW-1133">Transmembrane helix</keyword>
<dbReference type="GO" id="GO:0015293">
    <property type="term" value="F:symporter activity"/>
    <property type="evidence" value="ECO:0007669"/>
    <property type="project" value="UniProtKB-KW"/>
</dbReference>
<dbReference type="InterPro" id="IPR005829">
    <property type="entry name" value="Sugar_transporter_CS"/>
</dbReference>
<evidence type="ECO:0000256" key="8">
    <source>
        <dbReference type="ARBA" id="ARBA00023136"/>
    </source>
</evidence>
<keyword evidence="8 11" id="KW-0472">Membrane</keyword>
<evidence type="ECO:0000256" key="3">
    <source>
        <dbReference type="ARBA" id="ARBA00022448"/>
    </source>
</evidence>
<dbReference type="Gene3D" id="1.20.1250.20">
    <property type="entry name" value="MFS general substrate transporter like domains"/>
    <property type="match status" value="1"/>
</dbReference>
<dbReference type="FunFam" id="1.20.1250.20:FF:000001">
    <property type="entry name" value="Dicarboxylate MFS transporter"/>
    <property type="match status" value="1"/>
</dbReference>
<dbReference type="EMBL" id="LT629766">
    <property type="protein sequence ID" value="SDS35687.1"/>
    <property type="molecule type" value="Genomic_DNA"/>
</dbReference>
<evidence type="ECO:0000313" key="14">
    <source>
        <dbReference type="Proteomes" id="UP000199597"/>
    </source>
</evidence>
<feature type="transmembrane region" description="Helical" evidence="11">
    <location>
        <begin position="365"/>
        <end position="389"/>
    </location>
</feature>
<keyword evidence="4" id="KW-1003">Cell membrane</keyword>
<dbReference type="InterPro" id="IPR036259">
    <property type="entry name" value="MFS_trans_sf"/>
</dbReference>
<organism evidence="13 14">
    <name type="scientific">Brevibacterium siliguriense</name>
    <dbReference type="NCBI Taxonomy" id="1136497"/>
    <lineage>
        <taxon>Bacteria</taxon>
        <taxon>Bacillati</taxon>
        <taxon>Actinomycetota</taxon>
        <taxon>Actinomycetes</taxon>
        <taxon>Micrococcales</taxon>
        <taxon>Brevibacteriaceae</taxon>
        <taxon>Brevibacterium</taxon>
    </lineage>
</organism>